<evidence type="ECO:0000313" key="3">
    <source>
        <dbReference type="Proteomes" id="UP000288002"/>
    </source>
</evidence>
<feature type="domain" description="FRG" evidence="1">
    <location>
        <begin position="22"/>
        <end position="145"/>
    </location>
</feature>
<organism evidence="2 3">
    <name type="scientific">Pseudomonas koreensis</name>
    <dbReference type="NCBI Taxonomy" id="198620"/>
    <lineage>
        <taxon>Bacteria</taxon>
        <taxon>Pseudomonadati</taxon>
        <taxon>Pseudomonadota</taxon>
        <taxon>Gammaproteobacteria</taxon>
        <taxon>Pseudomonadales</taxon>
        <taxon>Pseudomonadaceae</taxon>
        <taxon>Pseudomonas</taxon>
    </lineage>
</organism>
<reference evidence="2 3" key="1">
    <citation type="submission" date="2016-10" db="EMBL/GenBank/DDBJ databases">
        <title>Search of new enzymes for the oxidation of sulfur compounds.</title>
        <authorList>
            <person name="Novo A."/>
            <person name="Moreira I.S."/>
            <person name="Castro P.M."/>
        </authorList>
    </citation>
    <scope>NUCLEOTIDE SEQUENCE [LARGE SCALE GENOMIC DNA]</scope>
    <source>
        <strain evidence="2 3">A9</strain>
    </source>
</reference>
<gene>
    <name evidence="2" type="ORF">A9HBioS_5682</name>
</gene>
<comment type="caution">
    <text evidence="2">The sequence shown here is derived from an EMBL/GenBank/DDBJ whole genome shotgun (WGS) entry which is preliminary data.</text>
</comment>
<dbReference type="Proteomes" id="UP000288002">
    <property type="component" value="Unassembled WGS sequence"/>
</dbReference>
<evidence type="ECO:0000313" key="2">
    <source>
        <dbReference type="EMBL" id="RVD74442.1"/>
    </source>
</evidence>
<proteinExistence type="predicted"/>
<name>A0AA94EIQ7_9PSED</name>
<dbReference type="AlphaFoldDB" id="A0AA94EIQ7"/>
<dbReference type="EMBL" id="MKWS01000035">
    <property type="protein sequence ID" value="RVD74442.1"/>
    <property type="molecule type" value="Genomic_DNA"/>
</dbReference>
<protein>
    <recommendedName>
        <fullName evidence="1">FRG domain-containing protein</fullName>
    </recommendedName>
</protein>
<sequence length="378" mass="43856">MPDIEITSVGSYLNIIESLMPDHRTVYYRGQCNKDWKIESSISRQNKAIEQTLVEQAKGDINQAEAAVDFIKMDFTRRIHQEFVDNYPSYPEVNLLQDYKLNDIDMMMVSQHYGLPTRLIDWSLSPLVALFFATLDEPTIDASVFALSDTTKSSEYISLSSSQKFLNTFSKEKKNLEHVRKWRKFYEGATVNFNEIDDTLNKSNDNCIFHPPLSLCGEFHSHKIYFLCLHASLKMQGSDNRSLSKILKHAIPDDLMLNSLREISTIKIFSAGHYFIKPLPLNQRIKNQQGVFHFSASPYEADSINKLAKELDKDLQPPKETENIHLIKIIIPAQYKEKIHNELVRYGISRDFIYPEIDNYAKEMPRRIANELLHTHKF</sequence>
<dbReference type="Pfam" id="PF08867">
    <property type="entry name" value="FRG"/>
    <property type="match status" value="1"/>
</dbReference>
<evidence type="ECO:0000259" key="1">
    <source>
        <dbReference type="SMART" id="SM00901"/>
    </source>
</evidence>
<accession>A0AA94EIQ7</accession>
<dbReference type="SMART" id="SM00901">
    <property type="entry name" value="FRG"/>
    <property type="match status" value="1"/>
</dbReference>
<dbReference type="InterPro" id="IPR014966">
    <property type="entry name" value="FRG-dom"/>
</dbReference>